<dbReference type="SUPFAM" id="SSF52151">
    <property type="entry name" value="FabD/lysophospholipase-like"/>
    <property type="match status" value="1"/>
</dbReference>
<evidence type="ECO:0000256" key="2">
    <source>
        <dbReference type="ARBA" id="ARBA00022771"/>
    </source>
</evidence>
<feature type="short sequence motif" description="GXGXXG" evidence="7">
    <location>
        <begin position="698"/>
        <end position="703"/>
    </location>
</feature>
<dbReference type="AlphaFoldDB" id="A0A9P4IAL4"/>
<keyword evidence="5 7" id="KW-0442">Lipid degradation</keyword>
<dbReference type="GO" id="GO:0046486">
    <property type="term" value="P:glycerolipid metabolic process"/>
    <property type="evidence" value="ECO:0007669"/>
    <property type="project" value="UniProtKB-ARBA"/>
</dbReference>
<feature type="active site" description="Proton acceptor" evidence="7">
    <location>
        <position position="881"/>
    </location>
</feature>
<evidence type="ECO:0000256" key="7">
    <source>
        <dbReference type="PROSITE-ProRule" id="PRU01161"/>
    </source>
</evidence>
<protein>
    <submittedName>
        <fullName evidence="10">FabD/lysophospholipase-like protein</fullName>
    </submittedName>
</protein>
<evidence type="ECO:0000256" key="5">
    <source>
        <dbReference type="ARBA" id="ARBA00022963"/>
    </source>
</evidence>
<dbReference type="SUPFAM" id="SSF52540">
    <property type="entry name" value="P-loop containing nucleoside triphosphate hydrolases"/>
    <property type="match status" value="1"/>
</dbReference>
<feature type="domain" description="PNPLA" evidence="9">
    <location>
        <begin position="694"/>
        <end position="894"/>
    </location>
</feature>
<dbReference type="InterPro" id="IPR027417">
    <property type="entry name" value="P-loop_NTPase"/>
</dbReference>
<proteinExistence type="predicted"/>
<dbReference type="Pfam" id="PF01734">
    <property type="entry name" value="Patatin"/>
    <property type="match status" value="1"/>
</dbReference>
<feature type="short sequence motif" description="DGA/G" evidence="7">
    <location>
        <begin position="881"/>
        <end position="883"/>
    </location>
</feature>
<keyword evidence="4" id="KW-0862">Zinc</keyword>
<dbReference type="GO" id="GO:0016020">
    <property type="term" value="C:membrane"/>
    <property type="evidence" value="ECO:0007669"/>
    <property type="project" value="TreeGrafter"/>
</dbReference>
<keyword evidence="1" id="KW-0479">Metal-binding</keyword>
<dbReference type="OrthoDB" id="194358at2759"/>
<organism evidence="10 11">
    <name type="scientific">Rhizodiscina lignyota</name>
    <dbReference type="NCBI Taxonomy" id="1504668"/>
    <lineage>
        <taxon>Eukaryota</taxon>
        <taxon>Fungi</taxon>
        <taxon>Dikarya</taxon>
        <taxon>Ascomycota</taxon>
        <taxon>Pezizomycotina</taxon>
        <taxon>Dothideomycetes</taxon>
        <taxon>Pleosporomycetidae</taxon>
        <taxon>Aulographales</taxon>
        <taxon>Rhizodiscinaceae</taxon>
        <taxon>Rhizodiscina</taxon>
    </lineage>
</organism>
<dbReference type="CDD" id="cd07199">
    <property type="entry name" value="Pat17_PNPLA8_PNPLA9_like"/>
    <property type="match status" value="1"/>
</dbReference>
<dbReference type="Gene3D" id="3.40.1090.10">
    <property type="entry name" value="Cytosolic phospholipase A2 catalytic domain"/>
    <property type="match status" value="1"/>
</dbReference>
<keyword evidence="11" id="KW-1185">Reference proteome</keyword>
<evidence type="ECO:0000256" key="3">
    <source>
        <dbReference type="ARBA" id="ARBA00022801"/>
    </source>
</evidence>
<keyword evidence="6 7" id="KW-0443">Lipid metabolism</keyword>
<dbReference type="InterPro" id="IPR002641">
    <property type="entry name" value="PNPLA_dom"/>
</dbReference>
<sequence>MDESLLDAFEAGCWKTQVLHRPGKQPKGIPHEQALPEVVDRLKATFNPPSDEVTQERLHLEDEETTWFGIARDSANHPIFQDYGRYATLFANSAFEENAVRFPRLVSFIGQTGAGKSTLVKMLIERKTNGFDERHLFPTPVVGTMKNDIVPTSGDVHLYADPPTYFGQFPLLYADCEGLDGGETLPIGAQSRNSGGDSRAHDSGRLKKRLRLSRNVQRDITWADSPEKQKREYGVTELYPRLLYTFSDVVVFVLQNPKVFQSSVLSKLIEWADAVVEKSTNQPVLPHAIIALNASDPRIDASQWDVDVSTQDLMDRVSSSIWQDEKYRKYVEYWSSHGKPVHSMSDLIGCYYSSIRVVRIPRDRYMLVEQQVSKPYEEINIACAKSYDTKRKSRMLANSDELHQYLQAGFDHFAQNLDMPFNFMEVAFRNSPIPRDFGGNILKLAVAILSVSTGPPVSTIFESLSVMVASCIVLDLVRHGLKGRNYVSFCDDALKDFCRRFWPCEFSNRLGHCINVLEGHKKGHQNEKGKIISGGDYISTFSFEQYRPIWRRSIMLNVIKFQKMTVEDMGLNPTVSEKDSVSERHRSNVQEFYRRYQSSRRFCSHTACFCCLRGLPEHPLDCGHVLCTPCARTYSELDEKKLDEQERSSESKDKNSIILHRCPLHSHTLEGYGLWFTEPWEIKLKPDLSGIRILSLDGGGVRGIVELEVLRALELYLGGRIPIQSFFDLIVGTSTGGILAMGLGVENWPVETCIRHFTRLCDKAFTLRLPGMRLGRKYRTRPFEECLKEVLPDEYMFGGEHDDPRSYHRRVAITSTTDTGQSPVIFTNYNREVERQVSYKLIRPDNPRNELKRWEVLRAASAAPGYFKPFVKKETQEGYLDGALYHNNPVRVAYHESKLLWLDVAEYQPDILLSIGTGHNGEETTGTAEPYERRWRRAEIISDIIVTPSPRERKFRLAEWIKGTELGQSLSVMINRVDNILNSDQAWEDFKKDVLPSKNSPDSRRYQRINPKLGFRPPNLDDKRQLDLLQATVRVKLQEEERYLKKISRVAHQLVASSFYFERLSVHKEDDGYHCWGKACFVPPAEQC</sequence>
<accession>A0A9P4IAL4</accession>
<dbReference type="Proteomes" id="UP000799772">
    <property type="component" value="Unassembled WGS sequence"/>
</dbReference>
<keyword evidence="2" id="KW-0863">Zinc-finger</keyword>
<dbReference type="PROSITE" id="PS51635">
    <property type="entry name" value="PNPLA"/>
    <property type="match status" value="1"/>
</dbReference>
<dbReference type="PANTHER" id="PTHR24185:SF1">
    <property type="entry name" value="CALCIUM-INDEPENDENT PHOSPHOLIPASE A2-GAMMA"/>
    <property type="match status" value="1"/>
</dbReference>
<dbReference type="GO" id="GO:0019369">
    <property type="term" value="P:arachidonate metabolic process"/>
    <property type="evidence" value="ECO:0007669"/>
    <property type="project" value="TreeGrafter"/>
</dbReference>
<dbReference type="InterPro" id="IPR016035">
    <property type="entry name" value="Acyl_Trfase/lysoPLipase"/>
</dbReference>
<evidence type="ECO:0000256" key="8">
    <source>
        <dbReference type="SAM" id="MobiDB-lite"/>
    </source>
</evidence>
<evidence type="ECO:0000313" key="10">
    <source>
        <dbReference type="EMBL" id="KAF2096172.1"/>
    </source>
</evidence>
<name>A0A9P4IAL4_9PEZI</name>
<feature type="region of interest" description="Disordered" evidence="8">
    <location>
        <begin position="184"/>
        <end position="208"/>
    </location>
</feature>
<dbReference type="PANTHER" id="PTHR24185">
    <property type="entry name" value="CALCIUM-INDEPENDENT PHOSPHOLIPASE A2-GAMMA"/>
    <property type="match status" value="1"/>
</dbReference>
<keyword evidence="3 7" id="KW-0378">Hydrolase</keyword>
<dbReference type="EMBL" id="ML978130">
    <property type="protein sequence ID" value="KAF2096172.1"/>
    <property type="molecule type" value="Genomic_DNA"/>
</dbReference>
<evidence type="ECO:0000313" key="11">
    <source>
        <dbReference type="Proteomes" id="UP000799772"/>
    </source>
</evidence>
<evidence type="ECO:0000256" key="1">
    <source>
        <dbReference type="ARBA" id="ARBA00022723"/>
    </source>
</evidence>
<evidence type="ECO:0000256" key="4">
    <source>
        <dbReference type="ARBA" id="ARBA00022833"/>
    </source>
</evidence>
<feature type="active site" description="Nucleophile" evidence="7">
    <location>
        <position position="734"/>
    </location>
</feature>
<evidence type="ECO:0000259" key="9">
    <source>
        <dbReference type="PROSITE" id="PS51635"/>
    </source>
</evidence>
<evidence type="ECO:0000256" key="6">
    <source>
        <dbReference type="ARBA" id="ARBA00023098"/>
    </source>
</evidence>
<dbReference type="CDD" id="cd16449">
    <property type="entry name" value="RING-HC"/>
    <property type="match status" value="1"/>
</dbReference>
<comment type="caution">
    <text evidence="10">The sequence shown here is derived from an EMBL/GenBank/DDBJ whole genome shotgun (WGS) entry which is preliminary data.</text>
</comment>
<dbReference type="InterPro" id="IPR017907">
    <property type="entry name" value="Znf_RING_CS"/>
</dbReference>
<dbReference type="GO" id="GO:0008270">
    <property type="term" value="F:zinc ion binding"/>
    <property type="evidence" value="ECO:0007669"/>
    <property type="project" value="UniProtKB-KW"/>
</dbReference>
<dbReference type="GO" id="GO:0016042">
    <property type="term" value="P:lipid catabolic process"/>
    <property type="evidence" value="ECO:0007669"/>
    <property type="project" value="UniProtKB-UniRule"/>
</dbReference>
<dbReference type="GO" id="GO:0047499">
    <property type="term" value="F:calcium-independent phospholipase A2 activity"/>
    <property type="evidence" value="ECO:0007669"/>
    <property type="project" value="TreeGrafter"/>
</dbReference>
<dbReference type="PROSITE" id="PS00518">
    <property type="entry name" value="ZF_RING_1"/>
    <property type="match status" value="1"/>
</dbReference>
<reference evidence="10" key="1">
    <citation type="journal article" date="2020" name="Stud. Mycol.">
        <title>101 Dothideomycetes genomes: a test case for predicting lifestyles and emergence of pathogens.</title>
        <authorList>
            <person name="Haridas S."/>
            <person name="Albert R."/>
            <person name="Binder M."/>
            <person name="Bloem J."/>
            <person name="Labutti K."/>
            <person name="Salamov A."/>
            <person name="Andreopoulos B."/>
            <person name="Baker S."/>
            <person name="Barry K."/>
            <person name="Bills G."/>
            <person name="Bluhm B."/>
            <person name="Cannon C."/>
            <person name="Castanera R."/>
            <person name="Culley D."/>
            <person name="Daum C."/>
            <person name="Ezra D."/>
            <person name="Gonzalez J."/>
            <person name="Henrissat B."/>
            <person name="Kuo A."/>
            <person name="Liang C."/>
            <person name="Lipzen A."/>
            <person name="Lutzoni F."/>
            <person name="Magnuson J."/>
            <person name="Mondo S."/>
            <person name="Nolan M."/>
            <person name="Ohm R."/>
            <person name="Pangilinan J."/>
            <person name="Park H.-J."/>
            <person name="Ramirez L."/>
            <person name="Alfaro M."/>
            <person name="Sun H."/>
            <person name="Tritt A."/>
            <person name="Yoshinaga Y."/>
            <person name="Zwiers L.-H."/>
            <person name="Turgeon B."/>
            <person name="Goodwin S."/>
            <person name="Spatafora J."/>
            <person name="Crous P."/>
            <person name="Grigoriev I."/>
        </authorList>
    </citation>
    <scope>NUCLEOTIDE SEQUENCE</scope>
    <source>
        <strain evidence="10">CBS 133067</strain>
    </source>
</reference>
<gene>
    <name evidence="10" type="ORF">NA57DRAFT_67727</name>
</gene>
<feature type="short sequence motif" description="GXSXG" evidence="7">
    <location>
        <begin position="732"/>
        <end position="736"/>
    </location>
</feature>